<accession>A0ABW8BYM6</accession>
<dbReference type="SMART" id="SM01043">
    <property type="entry name" value="BTAD"/>
    <property type="match status" value="1"/>
</dbReference>
<dbReference type="Pfam" id="PF03704">
    <property type="entry name" value="BTAD"/>
    <property type="match status" value="1"/>
</dbReference>
<dbReference type="SMART" id="SM00382">
    <property type="entry name" value="AAA"/>
    <property type="match status" value="1"/>
</dbReference>
<keyword evidence="3" id="KW-0805">Transcription regulation</keyword>
<comment type="caution">
    <text evidence="8">The sequence shown here is derived from an EMBL/GenBank/DDBJ whole genome shotgun (WGS) entry which is preliminary data.</text>
</comment>
<dbReference type="CDD" id="cd15831">
    <property type="entry name" value="BTAD"/>
    <property type="match status" value="1"/>
</dbReference>
<dbReference type="InterPro" id="IPR011990">
    <property type="entry name" value="TPR-like_helical_dom_sf"/>
</dbReference>
<dbReference type="InterPro" id="IPR036388">
    <property type="entry name" value="WH-like_DNA-bd_sf"/>
</dbReference>
<dbReference type="InterPro" id="IPR003593">
    <property type="entry name" value="AAA+_ATPase"/>
</dbReference>
<dbReference type="EMBL" id="JBITYG010000001">
    <property type="protein sequence ID" value="MFI9099275.1"/>
    <property type="molecule type" value="Genomic_DNA"/>
</dbReference>
<dbReference type="Pfam" id="PF00931">
    <property type="entry name" value="NB-ARC"/>
    <property type="match status" value="1"/>
</dbReference>
<gene>
    <name evidence="8" type="ORF">ACIGXA_02035</name>
</gene>
<dbReference type="PROSITE" id="PS51755">
    <property type="entry name" value="OMPR_PHOB"/>
    <property type="match status" value="1"/>
</dbReference>
<dbReference type="SMART" id="SM00862">
    <property type="entry name" value="Trans_reg_C"/>
    <property type="match status" value="1"/>
</dbReference>
<evidence type="ECO:0000256" key="1">
    <source>
        <dbReference type="ARBA" id="ARBA00005820"/>
    </source>
</evidence>
<keyword evidence="2" id="KW-0902">Two-component regulatory system</keyword>
<dbReference type="Gene3D" id="1.25.40.10">
    <property type="entry name" value="Tetratricopeptide repeat domain"/>
    <property type="match status" value="2"/>
</dbReference>
<evidence type="ECO:0000259" key="7">
    <source>
        <dbReference type="PROSITE" id="PS51755"/>
    </source>
</evidence>
<dbReference type="SUPFAM" id="SSF48452">
    <property type="entry name" value="TPR-like"/>
    <property type="match status" value="2"/>
</dbReference>
<name>A0ABW8BYM6_9ACTN</name>
<evidence type="ECO:0000256" key="3">
    <source>
        <dbReference type="ARBA" id="ARBA00023015"/>
    </source>
</evidence>
<keyword evidence="5" id="KW-0804">Transcription</keyword>
<dbReference type="SUPFAM" id="SSF46894">
    <property type="entry name" value="C-terminal effector domain of the bipartite response regulators"/>
    <property type="match status" value="1"/>
</dbReference>
<dbReference type="Gene3D" id="3.40.50.300">
    <property type="entry name" value="P-loop containing nucleotide triphosphate hydrolases"/>
    <property type="match status" value="1"/>
</dbReference>
<keyword evidence="9" id="KW-1185">Reference proteome</keyword>
<organism evidence="8 9">
    <name type="scientific">Streptomyces fildesensis</name>
    <dbReference type="NCBI Taxonomy" id="375757"/>
    <lineage>
        <taxon>Bacteria</taxon>
        <taxon>Bacillati</taxon>
        <taxon>Actinomycetota</taxon>
        <taxon>Actinomycetes</taxon>
        <taxon>Kitasatosporales</taxon>
        <taxon>Streptomycetaceae</taxon>
        <taxon>Streptomyces</taxon>
    </lineage>
</organism>
<dbReference type="SUPFAM" id="SSF52540">
    <property type="entry name" value="P-loop containing nucleoside triphosphate hydrolases"/>
    <property type="match status" value="1"/>
</dbReference>
<dbReference type="PANTHER" id="PTHR35807:SF1">
    <property type="entry name" value="TRANSCRIPTIONAL REGULATOR REDD"/>
    <property type="match status" value="1"/>
</dbReference>
<comment type="similarity">
    <text evidence="1">Belongs to the AfsR/DnrI/RedD regulatory family.</text>
</comment>
<feature type="DNA-binding region" description="OmpR/PhoB-type" evidence="6">
    <location>
        <begin position="6"/>
        <end position="109"/>
    </location>
</feature>
<dbReference type="Gene3D" id="1.10.10.10">
    <property type="entry name" value="Winged helix-like DNA-binding domain superfamily/Winged helix DNA-binding domain"/>
    <property type="match status" value="1"/>
</dbReference>
<dbReference type="PANTHER" id="PTHR35807">
    <property type="entry name" value="TRANSCRIPTIONAL REGULATOR REDD-RELATED"/>
    <property type="match status" value="1"/>
</dbReference>
<dbReference type="Proteomes" id="UP001614394">
    <property type="component" value="Unassembled WGS sequence"/>
</dbReference>
<feature type="domain" description="OmpR/PhoB-type" evidence="7">
    <location>
        <begin position="6"/>
        <end position="109"/>
    </location>
</feature>
<sequence length="921" mass="98457">MRFWILGPMEIGGDDGTEAGPDGAATPAVSYTPRAAKLRVVLAALLVRANEVVSVESLIDELWQDNPPRTATTTLQVYVSQLRKLLHSADPEHGRDTLLTRPPGYLLRLEPDRLDMTTFEELHARGRKALEAEDYGSAAELQQRAIALWRGPLLSDTPHGPLLGGAAVRLTEARMTALDQRIRADLQLGRHRGLIAELQSLASDHPLREEFHAHLMVALYRTGRQAEALRTFGRVRRTLVDELAIEPGPRLQRLHRRILAGDAALLSSGGNSNGGVVLIGTATGTGSGAVDGPAQSLPERPAFQAVTSLPAADGAFTGRDGVLAEVERLLRDAPAGTSVAITGKSGVGKTALAVEAAHRSADAFPDGRIFLDLEPDPGRPLGAADAMTRLLRRAGTQVTLPAEAQDLQDALRDLLTDRRILLVLDNATSEAQLRPLLPATAGSTALITGRRLPAGLGGVRPVVLDALDPEESLRLFDALAGPGPAAAEPAAAAEIVELCGHLPLAVHIAAAQLRARPHWTAGSLAARLRDERSRLTELQLGDLDVRGTLMVAYLDSSPAAQRAFRLLGLLPAGPFGLWAAAAALGLEEGEAGRIVENLVDGRLLEASVHDGLRQGRYHFHELLRILATELLATEETPESARAATERMCEAYTQAAERADAALTPRPVTGPVAVPGPVTDHPQEWFAREHPALVHAVRAAHTAGLWSAVLRLVDAMTGYLEAHASWADWRTTHTFALDAARHSGDRVGEARMLRSLGDLAWQNRRLAEAADLYTQARDTAELCDDPYEYGRALVGLADLHLDNGDTSAAAALLEPALAALAAPARARGRYDALRALALLALEAEGPEAAQARFTQCLDLATALKDRRLEAYARRALRALRDPAPAAGKPTDLEVRPGIWRLRAPAPRRSPLPAPGRLAALTA</sequence>
<reference evidence="8 9" key="1">
    <citation type="submission" date="2024-10" db="EMBL/GenBank/DDBJ databases">
        <title>The Natural Products Discovery Center: Release of the First 8490 Sequenced Strains for Exploring Actinobacteria Biosynthetic Diversity.</title>
        <authorList>
            <person name="Kalkreuter E."/>
            <person name="Kautsar S.A."/>
            <person name="Yang D."/>
            <person name="Bader C.D."/>
            <person name="Teijaro C.N."/>
            <person name="Fluegel L."/>
            <person name="Davis C.M."/>
            <person name="Simpson J.R."/>
            <person name="Lauterbach L."/>
            <person name="Steele A.D."/>
            <person name="Gui C."/>
            <person name="Meng S."/>
            <person name="Li G."/>
            <person name="Viehrig K."/>
            <person name="Ye F."/>
            <person name="Su P."/>
            <person name="Kiefer A.F."/>
            <person name="Nichols A."/>
            <person name="Cepeda A.J."/>
            <person name="Yan W."/>
            <person name="Fan B."/>
            <person name="Jiang Y."/>
            <person name="Adhikari A."/>
            <person name="Zheng C.-J."/>
            <person name="Schuster L."/>
            <person name="Cowan T.M."/>
            <person name="Smanski M.J."/>
            <person name="Chevrette M.G."/>
            <person name="De Carvalho L.P.S."/>
            <person name="Shen B."/>
        </authorList>
    </citation>
    <scope>NUCLEOTIDE SEQUENCE [LARGE SCALE GENOMIC DNA]</scope>
    <source>
        <strain evidence="8 9">NPDC053399</strain>
    </source>
</reference>
<evidence type="ECO:0000256" key="2">
    <source>
        <dbReference type="ARBA" id="ARBA00023012"/>
    </source>
</evidence>
<evidence type="ECO:0000256" key="5">
    <source>
        <dbReference type="ARBA" id="ARBA00023163"/>
    </source>
</evidence>
<evidence type="ECO:0000256" key="6">
    <source>
        <dbReference type="PROSITE-ProRule" id="PRU01091"/>
    </source>
</evidence>
<dbReference type="InterPro" id="IPR002182">
    <property type="entry name" value="NB-ARC"/>
</dbReference>
<dbReference type="InterPro" id="IPR005158">
    <property type="entry name" value="BTAD"/>
</dbReference>
<keyword evidence="4 6" id="KW-0238">DNA-binding</keyword>
<dbReference type="InterPro" id="IPR027417">
    <property type="entry name" value="P-loop_NTPase"/>
</dbReference>
<evidence type="ECO:0000313" key="9">
    <source>
        <dbReference type="Proteomes" id="UP001614394"/>
    </source>
</evidence>
<proteinExistence type="inferred from homology"/>
<dbReference type="InterPro" id="IPR016032">
    <property type="entry name" value="Sig_transdc_resp-reg_C-effctor"/>
</dbReference>
<dbReference type="RefSeq" id="WP_399643574.1">
    <property type="nucleotide sequence ID" value="NZ_JBITYG010000001.1"/>
</dbReference>
<dbReference type="InterPro" id="IPR051677">
    <property type="entry name" value="AfsR-DnrI-RedD_regulator"/>
</dbReference>
<protein>
    <submittedName>
        <fullName evidence="8">BTAD domain-containing putative transcriptional regulator</fullName>
    </submittedName>
</protein>
<evidence type="ECO:0000256" key="4">
    <source>
        <dbReference type="ARBA" id="ARBA00023125"/>
    </source>
</evidence>
<dbReference type="PRINTS" id="PR00364">
    <property type="entry name" value="DISEASERSIST"/>
</dbReference>
<dbReference type="InterPro" id="IPR001867">
    <property type="entry name" value="OmpR/PhoB-type_DNA-bd"/>
</dbReference>
<dbReference type="Pfam" id="PF00486">
    <property type="entry name" value="Trans_reg_C"/>
    <property type="match status" value="1"/>
</dbReference>
<evidence type="ECO:0000313" key="8">
    <source>
        <dbReference type="EMBL" id="MFI9099275.1"/>
    </source>
</evidence>